<accession>A6KFJ2</accession>
<feature type="compositionally biased region" description="Low complexity" evidence="1">
    <location>
        <begin position="19"/>
        <end position="43"/>
    </location>
</feature>
<proteinExistence type="predicted"/>
<evidence type="ECO:0000256" key="1">
    <source>
        <dbReference type="SAM" id="MobiDB-lite"/>
    </source>
</evidence>
<evidence type="ECO:0000313" key="2">
    <source>
        <dbReference type="EMBL" id="EDL75934.1"/>
    </source>
</evidence>
<feature type="compositionally biased region" description="Basic and acidic residues" evidence="1">
    <location>
        <begin position="8"/>
        <end position="18"/>
    </location>
</feature>
<feature type="non-terminal residue" evidence="2">
    <location>
        <position position="80"/>
    </location>
</feature>
<gene>
    <name evidence="2" type="ORF">rCG_54665</name>
</gene>
<dbReference type="EMBL" id="CH474045">
    <property type="protein sequence ID" value="EDL75934.1"/>
    <property type="molecule type" value="Genomic_DNA"/>
</dbReference>
<dbReference type="Proteomes" id="UP000234681">
    <property type="component" value="Chromosome 16"/>
</dbReference>
<feature type="region of interest" description="Disordered" evidence="1">
    <location>
        <begin position="1"/>
        <end position="43"/>
    </location>
</feature>
<dbReference type="AlphaFoldDB" id="A6KFJ2"/>
<sequence length="80" mass="8709">MSTHTKQQNKENKGHVIEAAESSSSSLAARRSTSQSSGASSSMQMNLETWFLRSYSFLMTVVSDKSPVVVPWTSGKPCIP</sequence>
<reference evidence="3" key="1">
    <citation type="submission" date="2005-09" db="EMBL/GenBank/DDBJ databases">
        <authorList>
            <person name="Mural R.J."/>
            <person name="Li P.W."/>
            <person name="Adams M.D."/>
            <person name="Amanatides P.G."/>
            <person name="Baden-Tillson H."/>
            <person name="Barnstead M."/>
            <person name="Chin S.H."/>
            <person name="Dew I."/>
            <person name="Evans C.A."/>
            <person name="Ferriera S."/>
            <person name="Flanigan M."/>
            <person name="Fosler C."/>
            <person name="Glodek A."/>
            <person name="Gu Z."/>
            <person name="Holt R.A."/>
            <person name="Jennings D."/>
            <person name="Kraft C.L."/>
            <person name="Lu F."/>
            <person name="Nguyen T."/>
            <person name="Nusskern D.R."/>
            <person name="Pfannkoch C.M."/>
            <person name="Sitter C."/>
            <person name="Sutton G.G."/>
            <person name="Venter J.C."/>
            <person name="Wang Z."/>
            <person name="Woodage T."/>
            <person name="Zheng X.H."/>
            <person name="Zhong F."/>
        </authorList>
    </citation>
    <scope>NUCLEOTIDE SEQUENCE [LARGE SCALE GENOMIC DNA]</scope>
    <source>
        <strain>BN</strain>
        <strain evidence="3">Sprague-Dawley</strain>
    </source>
</reference>
<protein>
    <submittedName>
        <fullName evidence="2">RCG54665</fullName>
    </submittedName>
</protein>
<name>A6KFJ2_RAT</name>
<evidence type="ECO:0000313" key="3">
    <source>
        <dbReference type="Proteomes" id="UP000234681"/>
    </source>
</evidence>
<organism evidence="2 3">
    <name type="scientific">Rattus norvegicus</name>
    <name type="common">Rat</name>
    <dbReference type="NCBI Taxonomy" id="10116"/>
    <lineage>
        <taxon>Eukaryota</taxon>
        <taxon>Metazoa</taxon>
        <taxon>Chordata</taxon>
        <taxon>Craniata</taxon>
        <taxon>Vertebrata</taxon>
        <taxon>Euteleostomi</taxon>
        <taxon>Mammalia</taxon>
        <taxon>Eutheria</taxon>
        <taxon>Euarchontoglires</taxon>
        <taxon>Glires</taxon>
        <taxon>Rodentia</taxon>
        <taxon>Myomorpha</taxon>
        <taxon>Muroidea</taxon>
        <taxon>Muridae</taxon>
        <taxon>Murinae</taxon>
        <taxon>Rattus</taxon>
    </lineage>
</organism>